<proteinExistence type="predicted"/>
<name>A0A1G6LQ29_9BACL</name>
<organism evidence="1 2">
    <name type="scientific">Melghirimyces thermohalophilus</name>
    <dbReference type="NCBI Taxonomy" id="1236220"/>
    <lineage>
        <taxon>Bacteria</taxon>
        <taxon>Bacillati</taxon>
        <taxon>Bacillota</taxon>
        <taxon>Bacilli</taxon>
        <taxon>Bacillales</taxon>
        <taxon>Thermoactinomycetaceae</taxon>
        <taxon>Melghirimyces</taxon>
    </lineage>
</organism>
<sequence>MADHRYMVWIRCKQCGERFMLKGSLKKGRVNTGFKKCLCDNDNPTAFEISSERL</sequence>
<keyword evidence="2" id="KW-1185">Reference proteome</keyword>
<evidence type="ECO:0000313" key="1">
    <source>
        <dbReference type="EMBL" id="SDC45301.1"/>
    </source>
</evidence>
<reference evidence="1 2" key="1">
    <citation type="submission" date="2016-10" db="EMBL/GenBank/DDBJ databases">
        <authorList>
            <person name="de Groot N.N."/>
        </authorList>
    </citation>
    <scope>NUCLEOTIDE SEQUENCE [LARGE SCALE GENOMIC DNA]</scope>
    <source>
        <strain evidence="1 2">DSM 45514</strain>
    </source>
</reference>
<dbReference type="EMBL" id="FMZA01000008">
    <property type="protein sequence ID" value="SDC45301.1"/>
    <property type="molecule type" value="Genomic_DNA"/>
</dbReference>
<accession>A0A1G6LQ29</accession>
<dbReference type="STRING" id="1236220.SAMN04488112_10874"/>
<evidence type="ECO:0000313" key="2">
    <source>
        <dbReference type="Proteomes" id="UP000199387"/>
    </source>
</evidence>
<dbReference type="AlphaFoldDB" id="A0A1G6LQ29"/>
<gene>
    <name evidence="1" type="ORF">SAMN04488112_10874</name>
</gene>
<protein>
    <submittedName>
        <fullName evidence="1">Uncharacterized protein</fullName>
    </submittedName>
</protein>
<dbReference type="Proteomes" id="UP000199387">
    <property type="component" value="Unassembled WGS sequence"/>
</dbReference>